<keyword evidence="3" id="KW-1185">Reference proteome</keyword>
<gene>
    <name evidence="2" type="ORF">ISP15_15830</name>
</gene>
<evidence type="ECO:0000313" key="3">
    <source>
        <dbReference type="Proteomes" id="UP001620461"/>
    </source>
</evidence>
<name>A0ABW8JLU7_9GAMM</name>
<organism evidence="2 3">
    <name type="scientific">Dyella jejuensis</name>
    <dbReference type="NCBI Taxonomy" id="1432009"/>
    <lineage>
        <taxon>Bacteria</taxon>
        <taxon>Pseudomonadati</taxon>
        <taxon>Pseudomonadota</taxon>
        <taxon>Gammaproteobacteria</taxon>
        <taxon>Lysobacterales</taxon>
        <taxon>Rhodanobacteraceae</taxon>
        <taxon>Dyella</taxon>
    </lineage>
</organism>
<feature type="compositionally biased region" description="Low complexity" evidence="1">
    <location>
        <begin position="42"/>
        <end position="58"/>
    </location>
</feature>
<feature type="compositionally biased region" description="Basic and acidic residues" evidence="1">
    <location>
        <begin position="59"/>
        <end position="81"/>
    </location>
</feature>
<feature type="region of interest" description="Disordered" evidence="1">
    <location>
        <begin position="38"/>
        <end position="92"/>
    </location>
</feature>
<proteinExistence type="predicted"/>
<dbReference type="Proteomes" id="UP001620461">
    <property type="component" value="Unassembled WGS sequence"/>
</dbReference>
<dbReference type="RefSeq" id="WP_404548663.1">
    <property type="nucleotide sequence ID" value="NZ_JADIKJ010000018.1"/>
</dbReference>
<reference evidence="2 3" key="1">
    <citation type="submission" date="2020-10" db="EMBL/GenBank/DDBJ databases">
        <title>Phylogeny of dyella-like bacteria.</title>
        <authorList>
            <person name="Fu J."/>
        </authorList>
    </citation>
    <scope>NUCLEOTIDE SEQUENCE [LARGE SCALE GENOMIC DNA]</scope>
    <source>
        <strain evidence="2 3">JP1</strain>
    </source>
</reference>
<dbReference type="EMBL" id="JADIKJ010000018">
    <property type="protein sequence ID" value="MFK2901808.1"/>
    <property type="molecule type" value="Genomic_DNA"/>
</dbReference>
<sequence>MAELVVACFDNQFEANAAAEKLLSAGLQREQIVLTFDESVDDTPSSSSAPTSVISEASHTGRVDRATGAEKDKRRLTEPRSPRQVPDPSLIGHTTVVVELRGEMSMDDACELLDQAGASSVNLREQQYRPENPAMWPAVGRASREDVQRSMQAAKGGASLKAGRRH</sequence>
<feature type="region of interest" description="Disordered" evidence="1">
    <location>
        <begin position="128"/>
        <end position="166"/>
    </location>
</feature>
<protein>
    <submittedName>
        <fullName evidence="2">Uncharacterized protein</fullName>
    </submittedName>
</protein>
<evidence type="ECO:0000256" key="1">
    <source>
        <dbReference type="SAM" id="MobiDB-lite"/>
    </source>
</evidence>
<comment type="caution">
    <text evidence="2">The sequence shown here is derived from an EMBL/GenBank/DDBJ whole genome shotgun (WGS) entry which is preliminary data.</text>
</comment>
<accession>A0ABW8JLU7</accession>
<evidence type="ECO:0000313" key="2">
    <source>
        <dbReference type="EMBL" id="MFK2901808.1"/>
    </source>
</evidence>